<dbReference type="SUPFAM" id="SSF53448">
    <property type="entry name" value="Nucleotide-diphospho-sugar transferases"/>
    <property type="match status" value="1"/>
</dbReference>
<dbReference type="InterPro" id="IPR004446">
    <property type="entry name" value="Heptose_bisP_phosphatase"/>
</dbReference>
<dbReference type="CDD" id="cd04181">
    <property type="entry name" value="NTP_transferase"/>
    <property type="match status" value="1"/>
</dbReference>
<dbReference type="NCBIfam" id="TIGR01656">
    <property type="entry name" value="Histidinol-ppas"/>
    <property type="match status" value="1"/>
</dbReference>
<evidence type="ECO:0000256" key="1">
    <source>
        <dbReference type="ARBA" id="ARBA00004496"/>
    </source>
</evidence>
<reference evidence="9 10" key="1">
    <citation type="submission" date="2017-05" db="EMBL/GenBank/DDBJ databases">
        <title>Genome sequence of Candidatus Fukatsuia symbiotica and Candidatus Hamiltonella defensa from Acyrthosiphon pisum strain 5D.</title>
        <authorList>
            <person name="Patel V.A."/>
            <person name="Chevignon G."/>
            <person name="Russell J.A."/>
            <person name="Oliver K.M."/>
        </authorList>
    </citation>
    <scope>NUCLEOTIDE SEQUENCE [LARGE SCALE GENOMIC DNA]</scope>
    <source>
        <strain evidence="9 10">5D</strain>
    </source>
</reference>
<dbReference type="Proteomes" id="UP000261875">
    <property type="component" value="Chromosome"/>
</dbReference>
<evidence type="ECO:0000256" key="6">
    <source>
        <dbReference type="ARBA" id="ARBA00023277"/>
    </source>
</evidence>
<evidence type="ECO:0000313" key="10">
    <source>
        <dbReference type="Proteomes" id="UP000261875"/>
    </source>
</evidence>
<name>A0A2U8I698_9GAMM</name>
<dbReference type="Pfam" id="PF00483">
    <property type="entry name" value="NTP_transferase"/>
    <property type="match status" value="1"/>
</dbReference>
<dbReference type="Gene3D" id="3.90.550.10">
    <property type="entry name" value="Spore Coat Polysaccharide Biosynthesis Protein SpsA, Chain A"/>
    <property type="match status" value="1"/>
</dbReference>
<keyword evidence="10" id="KW-1185">Reference proteome</keyword>
<dbReference type="InterPro" id="IPR027417">
    <property type="entry name" value="P-loop_NTPase"/>
</dbReference>
<dbReference type="EMBL" id="CP021659">
    <property type="protein sequence ID" value="AWK13384.1"/>
    <property type="molecule type" value="Genomic_DNA"/>
</dbReference>
<dbReference type="InterPro" id="IPR006549">
    <property type="entry name" value="HAD-SF_hydro_IIIA"/>
</dbReference>
<keyword evidence="6" id="KW-0119">Carbohydrate metabolism</keyword>
<feature type="domain" description="Nucleotidyl transferase" evidence="8">
    <location>
        <begin position="7"/>
        <end position="234"/>
    </location>
</feature>
<sequence length="634" mass="71095">MRNQVAILAGGLGTRLKSTIGNLPKPMAPILGKPILEHQIELCKKHGFDRIALLVHYQSEAIRSYFRDGAAWDVELTYVEEVSARGTAGALRDALAVLEDKFLVLYADIYADIDLRRLWQMATRSDAAGTLLIHPNDHPQDSDLVQLDGAGYVIAIRTYPHPEGVYYPNIVNAALYVLQKKHLMNLIPDQGKYDLVKDTFKSMLASGHKFKAYITPEYIKDMGTPSRLNKVERDLILGLPERLSVRQQRVAVFLDRDGTLNKEVNYLSCAGQLELLPGAGEAIHQLNRAGRLAICVTNQPVLARGNATWEDMRQIHARLDHLLGQEHAYLDRLYLCPHHPASGFPGETPALKKVCDCRKPQSGLIDRAVRELDIDRRRSWMIGDTTSDILAGQRAGVCTILLRTGYAGLDNKYQAIPDYICDDILSAVDWILSGHARLVGKLMPVAIEMQDTRMILIGGASRSGKTMAAQVLKELVEAMGRVVHILPLDAWLKAKEQRIEGCGVMSRYDMDQLVPLLESLRNSKERITLHVSQWNRRKSELISTRRLSIGPNDFLICEGVPALLHPTLREMTPHRLHLDVPQQVRHQRMCFEYAWRGFDACEVAKCIGSREQDEVADVLAAAQYASYKITLSGR</sequence>
<evidence type="ECO:0000256" key="7">
    <source>
        <dbReference type="ARBA" id="ARBA00031828"/>
    </source>
</evidence>
<evidence type="ECO:0000256" key="4">
    <source>
        <dbReference type="ARBA" id="ARBA00022723"/>
    </source>
</evidence>
<dbReference type="KEGG" id="fsm:CCS41_00950"/>
<dbReference type="InterPro" id="IPR006543">
    <property type="entry name" value="Histidinol-phos"/>
</dbReference>
<keyword evidence="3" id="KW-0963">Cytoplasm</keyword>
<evidence type="ECO:0000256" key="2">
    <source>
        <dbReference type="ARBA" id="ARBA00005628"/>
    </source>
</evidence>
<dbReference type="GO" id="GO:0005737">
    <property type="term" value="C:cytoplasm"/>
    <property type="evidence" value="ECO:0007669"/>
    <property type="project" value="UniProtKB-SubCell"/>
</dbReference>
<dbReference type="Pfam" id="PF13242">
    <property type="entry name" value="Hydrolase_like"/>
    <property type="match status" value="1"/>
</dbReference>
<dbReference type="InterPro" id="IPR036412">
    <property type="entry name" value="HAD-like_sf"/>
</dbReference>
<dbReference type="InterPro" id="IPR023214">
    <property type="entry name" value="HAD_sf"/>
</dbReference>
<dbReference type="GO" id="GO:0005975">
    <property type="term" value="P:carbohydrate metabolic process"/>
    <property type="evidence" value="ECO:0007669"/>
    <property type="project" value="InterPro"/>
</dbReference>
<gene>
    <name evidence="9" type="ORF">CCS41_00950</name>
</gene>
<dbReference type="CDD" id="cd07503">
    <property type="entry name" value="HAD_HisB-N"/>
    <property type="match status" value="1"/>
</dbReference>
<dbReference type="PANTHER" id="PTHR42891">
    <property type="entry name" value="D-GLYCERO-BETA-D-MANNO-HEPTOSE-1,7-BISPHOSPHATE 7-PHOSPHATASE"/>
    <property type="match status" value="1"/>
</dbReference>
<comment type="subcellular location">
    <subcellularLocation>
        <location evidence="1">Cytoplasm</location>
    </subcellularLocation>
</comment>
<evidence type="ECO:0000313" key="9">
    <source>
        <dbReference type="EMBL" id="AWK13384.1"/>
    </source>
</evidence>
<evidence type="ECO:0000256" key="5">
    <source>
        <dbReference type="ARBA" id="ARBA00022801"/>
    </source>
</evidence>
<dbReference type="NCBIfam" id="TIGR01662">
    <property type="entry name" value="HAD-SF-IIIA"/>
    <property type="match status" value="1"/>
</dbReference>
<dbReference type="InterPro" id="IPR005835">
    <property type="entry name" value="NTP_transferase_dom"/>
</dbReference>
<dbReference type="SUPFAM" id="SSF56784">
    <property type="entry name" value="HAD-like"/>
    <property type="match status" value="1"/>
</dbReference>
<dbReference type="STRING" id="1878942.GCA_900128755_00542"/>
<keyword evidence="5" id="KW-0378">Hydrolase</keyword>
<organism evidence="9 10">
    <name type="scientific">Candidatus Fukatsuia symbiotica</name>
    <dbReference type="NCBI Taxonomy" id="1878942"/>
    <lineage>
        <taxon>Bacteria</taxon>
        <taxon>Pseudomonadati</taxon>
        <taxon>Pseudomonadota</taxon>
        <taxon>Gammaproteobacteria</taxon>
        <taxon>Enterobacterales</taxon>
        <taxon>Yersiniaceae</taxon>
        <taxon>Candidatus Fukatsuia</taxon>
    </lineage>
</organism>
<dbReference type="PANTHER" id="PTHR42891:SF1">
    <property type="entry name" value="D-GLYCERO-BETA-D-MANNO-HEPTOSE-1,7-BISPHOSPHATE 7-PHOSPHATASE"/>
    <property type="match status" value="1"/>
</dbReference>
<dbReference type="SUPFAM" id="SSF52540">
    <property type="entry name" value="P-loop containing nucleoside triphosphate hydrolases"/>
    <property type="match status" value="1"/>
</dbReference>
<accession>A0A2U8I698</accession>
<dbReference type="GO" id="GO:0046872">
    <property type="term" value="F:metal ion binding"/>
    <property type="evidence" value="ECO:0007669"/>
    <property type="project" value="UniProtKB-KW"/>
</dbReference>
<dbReference type="InterPro" id="IPR029044">
    <property type="entry name" value="Nucleotide-diphossugar_trans"/>
</dbReference>
<dbReference type="RefSeq" id="WP_072550367.1">
    <property type="nucleotide sequence ID" value="NZ_CP021659.1"/>
</dbReference>
<dbReference type="AlphaFoldDB" id="A0A2U8I698"/>
<evidence type="ECO:0000259" key="8">
    <source>
        <dbReference type="Pfam" id="PF00483"/>
    </source>
</evidence>
<dbReference type="Gene3D" id="3.40.50.300">
    <property type="entry name" value="P-loop containing nucleotide triphosphate hydrolases"/>
    <property type="match status" value="1"/>
</dbReference>
<keyword evidence="4" id="KW-0479">Metal-binding</keyword>
<comment type="similarity">
    <text evidence="2">Belongs to the GmhB family.</text>
</comment>
<dbReference type="GO" id="GO:0016779">
    <property type="term" value="F:nucleotidyltransferase activity"/>
    <property type="evidence" value="ECO:0007669"/>
    <property type="project" value="UniProtKB-ARBA"/>
</dbReference>
<dbReference type="OrthoDB" id="9781367at2"/>
<dbReference type="GO" id="GO:0016791">
    <property type="term" value="F:phosphatase activity"/>
    <property type="evidence" value="ECO:0007669"/>
    <property type="project" value="InterPro"/>
</dbReference>
<protein>
    <recommendedName>
        <fullName evidence="7">D,D-heptose 1,7-bisphosphate phosphatase</fullName>
    </recommendedName>
</protein>
<dbReference type="Gene3D" id="3.40.50.1000">
    <property type="entry name" value="HAD superfamily/HAD-like"/>
    <property type="match status" value="1"/>
</dbReference>
<proteinExistence type="inferred from homology"/>
<evidence type="ECO:0000256" key="3">
    <source>
        <dbReference type="ARBA" id="ARBA00022490"/>
    </source>
</evidence>